<evidence type="ECO:0000313" key="1">
    <source>
        <dbReference type="EMBL" id="KAH7665853.1"/>
    </source>
</evidence>
<comment type="caution">
    <text evidence="1">The sequence shown here is derived from an EMBL/GenBank/DDBJ whole genome shotgun (WGS) entry which is preliminary data.</text>
</comment>
<gene>
    <name evidence="1" type="ORF">IHE45_13G059900</name>
</gene>
<reference evidence="2" key="1">
    <citation type="journal article" date="2022" name="Nat. Commun.">
        <title>Chromosome evolution and the genetic basis of agronomically important traits in greater yam.</title>
        <authorList>
            <person name="Bredeson J.V."/>
            <person name="Lyons J.B."/>
            <person name="Oniyinde I.O."/>
            <person name="Okereke N.R."/>
            <person name="Kolade O."/>
            <person name="Nnabue I."/>
            <person name="Nwadili C.O."/>
            <person name="Hribova E."/>
            <person name="Parker M."/>
            <person name="Nwogha J."/>
            <person name="Shu S."/>
            <person name="Carlson J."/>
            <person name="Kariba R."/>
            <person name="Muthemba S."/>
            <person name="Knop K."/>
            <person name="Barton G.J."/>
            <person name="Sherwood A.V."/>
            <person name="Lopez-Montes A."/>
            <person name="Asiedu R."/>
            <person name="Jamnadass R."/>
            <person name="Muchugi A."/>
            <person name="Goodstein D."/>
            <person name="Egesi C.N."/>
            <person name="Featherston J."/>
            <person name="Asfaw A."/>
            <person name="Simpson G.G."/>
            <person name="Dolezel J."/>
            <person name="Hendre P.S."/>
            <person name="Van Deynze A."/>
            <person name="Kumar P.L."/>
            <person name="Obidiegwu J.E."/>
            <person name="Bhattacharjee R."/>
            <person name="Rokhsar D.S."/>
        </authorList>
    </citation>
    <scope>NUCLEOTIDE SEQUENCE [LARGE SCALE GENOMIC DNA]</scope>
    <source>
        <strain evidence="2">cv. TDa95/00328</strain>
    </source>
</reference>
<evidence type="ECO:0000313" key="2">
    <source>
        <dbReference type="Proteomes" id="UP000827976"/>
    </source>
</evidence>
<keyword evidence="2" id="KW-1185">Reference proteome</keyword>
<name>A0ACB7UYI0_DIOAL</name>
<dbReference type="EMBL" id="CM037023">
    <property type="protein sequence ID" value="KAH7665853.1"/>
    <property type="molecule type" value="Genomic_DNA"/>
</dbReference>
<organism evidence="1 2">
    <name type="scientific">Dioscorea alata</name>
    <name type="common">Purple yam</name>
    <dbReference type="NCBI Taxonomy" id="55571"/>
    <lineage>
        <taxon>Eukaryota</taxon>
        <taxon>Viridiplantae</taxon>
        <taxon>Streptophyta</taxon>
        <taxon>Embryophyta</taxon>
        <taxon>Tracheophyta</taxon>
        <taxon>Spermatophyta</taxon>
        <taxon>Magnoliopsida</taxon>
        <taxon>Liliopsida</taxon>
        <taxon>Dioscoreales</taxon>
        <taxon>Dioscoreaceae</taxon>
        <taxon>Dioscorea</taxon>
    </lineage>
</organism>
<dbReference type="Proteomes" id="UP000827976">
    <property type="component" value="Chromosome 13"/>
</dbReference>
<accession>A0ACB7UYI0</accession>
<sequence length="104" mass="11697">MVDNTRIKDLQSKMETLFRMVDQNQKHSQEQIQGIEQTLAGVVNSVANLSRLVESQVKVASASSTDQFQQLTLPVGPDLNPIIALPPRSVRLDFPHFDRKDVLQ</sequence>
<protein>
    <submittedName>
        <fullName evidence="1">Globin/Protoglobin domain-containing protein</fullName>
    </submittedName>
</protein>
<proteinExistence type="predicted"/>